<dbReference type="EMBL" id="JAMPKM010000003">
    <property type="protein sequence ID" value="MEP0816745.1"/>
    <property type="molecule type" value="Genomic_DNA"/>
</dbReference>
<name>A0ABV0J4P3_9CYAN</name>
<dbReference type="Pfam" id="PF01627">
    <property type="entry name" value="Hpt"/>
    <property type="match status" value="1"/>
</dbReference>
<dbReference type="InterPro" id="IPR051315">
    <property type="entry name" value="Bact_Chemotaxis_CheA"/>
</dbReference>
<dbReference type="SMART" id="SM00073">
    <property type="entry name" value="HPT"/>
    <property type="match status" value="1"/>
</dbReference>
<feature type="modified residue" description="Phosphohistidine" evidence="1">
    <location>
        <position position="51"/>
    </location>
</feature>
<dbReference type="InterPro" id="IPR036641">
    <property type="entry name" value="HPT_dom_sf"/>
</dbReference>
<dbReference type="Gene3D" id="1.20.120.160">
    <property type="entry name" value="HPT domain"/>
    <property type="match status" value="1"/>
</dbReference>
<sequence>MQMEKQKQQQILGYFIEEAKEHLETLESGLLDLRSTVADSERLNELFRAAHSIKGGAAMLGFTSIHKIGHRLEDSFKLLQEHPLTVDQQLESFFLKGFDALKELVDCLQGPFGLRDEDADQILQESEPAFSELQDYLNRLIGVDIKSTVAAAQSAKPKASAQPQAQSANSANNLTAQVTVGLKQMLQLFKQKESAASRQQLQALCARLLQLGKGVNAWQNLVKTAQAAIANPKNSYQVLAPLVIKELKEASALVQTGRADEVAPSQQLRRLAAVPEPVRYIPESTAPAMFMEPRLTAKALIQAFNKQQLTEIAELLLKAAK</sequence>
<evidence type="ECO:0000256" key="1">
    <source>
        <dbReference type="PROSITE-ProRule" id="PRU00110"/>
    </source>
</evidence>
<dbReference type="InterPro" id="IPR008207">
    <property type="entry name" value="Sig_transdc_His_kin_Hpt_dom"/>
</dbReference>
<dbReference type="PROSITE" id="PS50894">
    <property type="entry name" value="HPT"/>
    <property type="match status" value="1"/>
</dbReference>
<evidence type="ECO:0000313" key="4">
    <source>
        <dbReference type="Proteomes" id="UP001464891"/>
    </source>
</evidence>
<protein>
    <submittedName>
        <fullName evidence="3">Hpt domain-containing protein</fullName>
    </submittedName>
</protein>
<dbReference type="Proteomes" id="UP001464891">
    <property type="component" value="Unassembled WGS sequence"/>
</dbReference>
<evidence type="ECO:0000313" key="3">
    <source>
        <dbReference type="EMBL" id="MEP0816745.1"/>
    </source>
</evidence>
<comment type="caution">
    <text evidence="3">The sequence shown here is derived from an EMBL/GenBank/DDBJ whole genome shotgun (WGS) entry which is preliminary data.</text>
</comment>
<dbReference type="PANTHER" id="PTHR43395">
    <property type="entry name" value="SENSOR HISTIDINE KINASE CHEA"/>
    <property type="match status" value="1"/>
</dbReference>
<accession>A0ABV0J4P3</accession>
<keyword evidence="1" id="KW-0597">Phosphoprotein</keyword>
<organism evidence="3 4">
    <name type="scientific">Trichocoleus desertorum GB2-A4</name>
    <dbReference type="NCBI Taxonomy" id="2933944"/>
    <lineage>
        <taxon>Bacteria</taxon>
        <taxon>Bacillati</taxon>
        <taxon>Cyanobacteriota</taxon>
        <taxon>Cyanophyceae</taxon>
        <taxon>Leptolyngbyales</taxon>
        <taxon>Trichocoleusaceae</taxon>
        <taxon>Trichocoleus</taxon>
    </lineage>
</organism>
<feature type="domain" description="HPt" evidence="2">
    <location>
        <begin position="4"/>
        <end position="108"/>
    </location>
</feature>
<dbReference type="SUPFAM" id="SSF47226">
    <property type="entry name" value="Histidine-containing phosphotransfer domain, HPT domain"/>
    <property type="match status" value="1"/>
</dbReference>
<dbReference type="PANTHER" id="PTHR43395:SF1">
    <property type="entry name" value="CHEMOTAXIS PROTEIN CHEA"/>
    <property type="match status" value="1"/>
</dbReference>
<reference evidence="3 4" key="1">
    <citation type="submission" date="2022-04" db="EMBL/GenBank/DDBJ databases">
        <title>Positive selection, recombination, and allopatry shape intraspecific diversity of widespread and dominant cyanobacteria.</title>
        <authorList>
            <person name="Wei J."/>
            <person name="Shu W."/>
            <person name="Hu C."/>
        </authorList>
    </citation>
    <scope>NUCLEOTIDE SEQUENCE [LARGE SCALE GENOMIC DNA]</scope>
    <source>
        <strain evidence="3 4">GB2-A4</strain>
    </source>
</reference>
<dbReference type="CDD" id="cd00088">
    <property type="entry name" value="HPT"/>
    <property type="match status" value="1"/>
</dbReference>
<evidence type="ECO:0000259" key="2">
    <source>
        <dbReference type="PROSITE" id="PS50894"/>
    </source>
</evidence>
<dbReference type="RefSeq" id="WP_242017015.1">
    <property type="nucleotide sequence ID" value="NZ_JAMPKM010000003.1"/>
</dbReference>
<gene>
    <name evidence="3" type="ORF">NC998_06525</name>
</gene>
<keyword evidence="4" id="KW-1185">Reference proteome</keyword>
<proteinExistence type="predicted"/>